<evidence type="ECO:0000313" key="3">
    <source>
        <dbReference type="Proteomes" id="UP000235786"/>
    </source>
</evidence>
<keyword evidence="3" id="KW-1185">Reference proteome</keyword>
<dbReference type="OrthoDB" id="674604at2759"/>
<proteinExistence type="predicted"/>
<feature type="domain" description="Heterokaryon incompatibility" evidence="1">
    <location>
        <begin position="26"/>
        <end position="113"/>
    </location>
</feature>
<gene>
    <name evidence="2" type="ORF">L207DRAFT_445213</name>
</gene>
<evidence type="ECO:0000313" key="2">
    <source>
        <dbReference type="EMBL" id="PMD29593.1"/>
    </source>
</evidence>
<dbReference type="PANTHER" id="PTHR10622">
    <property type="entry name" value="HET DOMAIN-CONTAINING PROTEIN"/>
    <property type="match status" value="1"/>
</dbReference>
<sequence length="247" mass="28524">MRFLNTTTLRFEQVPDSELDLDENQYAILSHRWFADEDEVSYEDLISSSSKDITSKRGYAKIEGFCKLASSANCRYGWVDTCCINKGNSSELSEAINSMYMCYSHSKICIAYLPDVPDRKFEDSEWFDRWTLQELIAPKEMSFFDLHWNSLGTKEERLLELSHKTKIPEAILSHASTPSTCSIAQRFSWAATRIVNRAYSLLGLFDISMPVIYGERENAFIRLQQHIIQKSKDESIFAWPMELPHAS</sequence>
<organism evidence="2 3">
    <name type="scientific">Hyaloscypha variabilis (strain UAMH 11265 / GT02V1 / F)</name>
    <name type="common">Meliniomyces variabilis</name>
    <dbReference type="NCBI Taxonomy" id="1149755"/>
    <lineage>
        <taxon>Eukaryota</taxon>
        <taxon>Fungi</taxon>
        <taxon>Dikarya</taxon>
        <taxon>Ascomycota</taxon>
        <taxon>Pezizomycotina</taxon>
        <taxon>Leotiomycetes</taxon>
        <taxon>Helotiales</taxon>
        <taxon>Hyaloscyphaceae</taxon>
        <taxon>Hyaloscypha</taxon>
        <taxon>Hyaloscypha variabilis</taxon>
    </lineage>
</organism>
<name>A0A2J6QTL5_HYAVF</name>
<reference evidence="2 3" key="1">
    <citation type="submission" date="2016-04" db="EMBL/GenBank/DDBJ databases">
        <title>A degradative enzymes factory behind the ericoid mycorrhizal symbiosis.</title>
        <authorList>
            <consortium name="DOE Joint Genome Institute"/>
            <person name="Martino E."/>
            <person name="Morin E."/>
            <person name="Grelet G."/>
            <person name="Kuo A."/>
            <person name="Kohler A."/>
            <person name="Daghino S."/>
            <person name="Barry K."/>
            <person name="Choi C."/>
            <person name="Cichocki N."/>
            <person name="Clum A."/>
            <person name="Copeland A."/>
            <person name="Hainaut M."/>
            <person name="Haridas S."/>
            <person name="Labutti K."/>
            <person name="Lindquist E."/>
            <person name="Lipzen A."/>
            <person name="Khouja H.-R."/>
            <person name="Murat C."/>
            <person name="Ohm R."/>
            <person name="Olson A."/>
            <person name="Spatafora J."/>
            <person name="Veneault-Fourrey C."/>
            <person name="Henrissat B."/>
            <person name="Grigoriev I."/>
            <person name="Martin F."/>
            <person name="Perotto S."/>
        </authorList>
    </citation>
    <scope>NUCLEOTIDE SEQUENCE [LARGE SCALE GENOMIC DNA]</scope>
    <source>
        <strain evidence="2 3">F</strain>
    </source>
</reference>
<dbReference type="Pfam" id="PF06985">
    <property type="entry name" value="HET"/>
    <property type="match status" value="1"/>
</dbReference>
<dbReference type="STRING" id="1149755.A0A2J6QTL5"/>
<protein>
    <recommendedName>
        <fullName evidence="1">Heterokaryon incompatibility domain-containing protein</fullName>
    </recommendedName>
</protein>
<dbReference type="EMBL" id="KZ613973">
    <property type="protein sequence ID" value="PMD29593.1"/>
    <property type="molecule type" value="Genomic_DNA"/>
</dbReference>
<evidence type="ECO:0000259" key="1">
    <source>
        <dbReference type="Pfam" id="PF06985"/>
    </source>
</evidence>
<dbReference type="Proteomes" id="UP000235786">
    <property type="component" value="Unassembled WGS sequence"/>
</dbReference>
<accession>A0A2J6QTL5</accession>
<dbReference type="InterPro" id="IPR010730">
    <property type="entry name" value="HET"/>
</dbReference>
<dbReference type="PANTHER" id="PTHR10622:SF12">
    <property type="entry name" value="HET DOMAIN-CONTAINING PROTEIN"/>
    <property type="match status" value="1"/>
</dbReference>
<dbReference type="AlphaFoldDB" id="A0A2J6QTL5"/>